<dbReference type="Proteomes" id="UP001318860">
    <property type="component" value="Unassembled WGS sequence"/>
</dbReference>
<evidence type="ECO:0000313" key="12">
    <source>
        <dbReference type="Proteomes" id="UP001318860"/>
    </source>
</evidence>
<organism evidence="11 12">
    <name type="scientific">Rehmannia glutinosa</name>
    <name type="common">Chinese foxglove</name>
    <dbReference type="NCBI Taxonomy" id="99300"/>
    <lineage>
        <taxon>Eukaryota</taxon>
        <taxon>Viridiplantae</taxon>
        <taxon>Streptophyta</taxon>
        <taxon>Embryophyta</taxon>
        <taxon>Tracheophyta</taxon>
        <taxon>Spermatophyta</taxon>
        <taxon>Magnoliopsida</taxon>
        <taxon>eudicotyledons</taxon>
        <taxon>Gunneridae</taxon>
        <taxon>Pentapetalae</taxon>
        <taxon>asterids</taxon>
        <taxon>lamiids</taxon>
        <taxon>Lamiales</taxon>
        <taxon>Orobanchaceae</taxon>
        <taxon>Rehmannieae</taxon>
        <taxon>Rehmannia</taxon>
    </lineage>
</organism>
<dbReference type="Gene3D" id="1.20.120.1070">
    <property type="entry name" value="Translation initiation factor eIF-2B, N-terminal domain"/>
    <property type="match status" value="1"/>
</dbReference>
<evidence type="ECO:0000256" key="8">
    <source>
        <dbReference type="ARBA" id="ARBA00046432"/>
    </source>
</evidence>
<feature type="region of interest" description="Disordered" evidence="10">
    <location>
        <begin position="13"/>
        <end position="38"/>
    </location>
</feature>
<evidence type="ECO:0000256" key="5">
    <source>
        <dbReference type="ARBA" id="ARBA00022917"/>
    </source>
</evidence>
<keyword evidence="3" id="KW-0963">Cytoplasm</keyword>
<dbReference type="SUPFAM" id="SSF100950">
    <property type="entry name" value="NagB/RpiA/CoA transferase-like"/>
    <property type="match status" value="1"/>
</dbReference>
<keyword evidence="5" id="KW-0648">Protein biosynthesis</keyword>
<reference evidence="11 12" key="1">
    <citation type="journal article" date="2021" name="Comput. Struct. Biotechnol. J.">
        <title>De novo genome assembly of the potent medicinal plant Rehmannia glutinosa using nanopore technology.</title>
        <authorList>
            <person name="Ma L."/>
            <person name="Dong C."/>
            <person name="Song C."/>
            <person name="Wang X."/>
            <person name="Zheng X."/>
            <person name="Niu Y."/>
            <person name="Chen S."/>
            <person name="Feng W."/>
        </authorList>
    </citation>
    <scope>NUCLEOTIDE SEQUENCE [LARGE SCALE GENOMIC DNA]</scope>
    <source>
        <strain evidence="11">DH-2019</strain>
    </source>
</reference>
<evidence type="ECO:0000256" key="7">
    <source>
        <dbReference type="ARBA" id="ARBA00044236"/>
    </source>
</evidence>
<evidence type="ECO:0000256" key="1">
    <source>
        <dbReference type="ARBA" id="ARBA00004514"/>
    </source>
</evidence>
<comment type="subunit">
    <text evidence="8">Component of the translation initiation factor 2B (eIF2B) complex which is a heterodecamer of two sets of five different subunits: alpha, beta, gamma, delta and epsilon. Subunits alpha, beta and delta comprise a regulatory subcomplex and subunits epsilon and gamma comprise a catalytic subcomplex. Within the complex, the hexameric regulatory complex resides at the center, with the two heterodimeric catalytic subcomplexes bound on opposite sides.</text>
</comment>
<gene>
    <name evidence="11" type="ORF">DH2020_047541</name>
</gene>
<proteinExistence type="inferred from homology"/>
<dbReference type="EMBL" id="JABTTQ020003307">
    <property type="protein sequence ID" value="KAK6118736.1"/>
    <property type="molecule type" value="Genomic_DNA"/>
</dbReference>
<accession>A0ABR0U9T6</accession>
<comment type="caution">
    <text evidence="11">The sequence shown here is derived from an EMBL/GenBank/DDBJ whole genome shotgun (WGS) entry which is preliminary data.</text>
</comment>
<dbReference type="Gene3D" id="3.40.50.10470">
    <property type="entry name" value="Translation initiation factor eif-2b, domain 2"/>
    <property type="match status" value="1"/>
</dbReference>
<evidence type="ECO:0000256" key="10">
    <source>
        <dbReference type="SAM" id="MobiDB-lite"/>
    </source>
</evidence>
<dbReference type="PANTHER" id="PTHR45860:SF1">
    <property type="entry name" value="TRANSLATION INITIATION FACTOR EIF-2B SUBUNIT ALPHA"/>
    <property type="match status" value="1"/>
</dbReference>
<evidence type="ECO:0000256" key="6">
    <source>
        <dbReference type="ARBA" id="ARBA00044208"/>
    </source>
</evidence>
<keyword evidence="4" id="KW-0396">Initiation factor</keyword>
<dbReference type="PANTHER" id="PTHR45860">
    <property type="entry name" value="TRANSLATION INITIATION FACTOR EIF-2B SUBUNIT ALPHA"/>
    <property type="match status" value="1"/>
</dbReference>
<dbReference type="InterPro" id="IPR000649">
    <property type="entry name" value="IF-2B-related"/>
</dbReference>
<name>A0ABR0U9T6_REHGL</name>
<comment type="similarity">
    <text evidence="2 9">Belongs to the eIF-2B alpha/beta/delta subunits family.</text>
</comment>
<evidence type="ECO:0000256" key="9">
    <source>
        <dbReference type="RuleBase" id="RU003814"/>
    </source>
</evidence>
<dbReference type="InterPro" id="IPR037171">
    <property type="entry name" value="NagB/RpiA_transferase-like"/>
</dbReference>
<dbReference type="Pfam" id="PF01008">
    <property type="entry name" value="IF-2B"/>
    <property type="match status" value="1"/>
</dbReference>
<dbReference type="InterPro" id="IPR051501">
    <property type="entry name" value="eIF2B_alpha/beta/delta"/>
</dbReference>
<evidence type="ECO:0000256" key="4">
    <source>
        <dbReference type="ARBA" id="ARBA00022540"/>
    </source>
</evidence>
<comment type="subcellular location">
    <subcellularLocation>
        <location evidence="1">Cytoplasm</location>
        <location evidence="1">Cytosol</location>
    </subcellularLocation>
</comment>
<protein>
    <recommendedName>
        <fullName evidence="6">Translation initiation factor eIF2B subunit alpha</fullName>
    </recommendedName>
    <alternativeName>
        <fullName evidence="7">eIF2B GDP-GTP exchange factor subunit alpha</fullName>
    </alternativeName>
</protein>
<feature type="compositionally biased region" description="Polar residues" evidence="10">
    <location>
        <begin position="13"/>
        <end position="32"/>
    </location>
</feature>
<sequence length="389" mass="43030">MWYRSASFILDKQQQGNDTVTNPESCPQSPASSAMAAENPNPNMSLYYQTRAAHHGVVTSDWLAQAQAAVGELPVSENYVTGGEDESKGFSVVDEFNNWRRQPELAEAVAAIRALASVIRSSQATTMMELEIELKKASDSLKSWDTTSISLTAGCDLFMRYVTRTSALEYEDFNSAKSRLLERAEKFGEISYKARRIIAMLSQDFIFDGCTILVHGFSRVVLEVLRTAAQSKKLFRVLCTEGRPDRTGLRLSNELAKLDVPVKLLIDSAVAYSMDEVDMVLVGADGVVESGGIINMMGTYQIALIAKSMNKPVYVAAESYKFARLYPLDQKDMVPALRPIDFGVPIPSKVEVETSARDYTPPQYLTLLFTDLGVLTPSVVSDELIHLYL</sequence>
<evidence type="ECO:0000256" key="2">
    <source>
        <dbReference type="ARBA" id="ARBA00007251"/>
    </source>
</evidence>
<keyword evidence="12" id="KW-1185">Reference proteome</keyword>
<evidence type="ECO:0000256" key="3">
    <source>
        <dbReference type="ARBA" id="ARBA00022490"/>
    </source>
</evidence>
<dbReference type="InterPro" id="IPR042528">
    <property type="entry name" value="elF-2B_alpha_N"/>
</dbReference>
<evidence type="ECO:0000313" key="11">
    <source>
        <dbReference type="EMBL" id="KAK6118736.1"/>
    </source>
</evidence>
<dbReference type="InterPro" id="IPR042529">
    <property type="entry name" value="IF_2B-like_C"/>
</dbReference>